<dbReference type="PANTHER" id="PTHR31307:SF3">
    <property type="entry name" value="HOMEODOMAIN-LIKE SUPERFAMILY PROTEIN"/>
    <property type="match status" value="1"/>
</dbReference>
<name>A0A6A1UGS4_9ROSI</name>
<evidence type="ECO:0000256" key="1">
    <source>
        <dbReference type="SAM" id="MobiDB-lite"/>
    </source>
</evidence>
<dbReference type="EMBL" id="RXIC02000460">
    <property type="protein sequence ID" value="KAB1199479.1"/>
    <property type="molecule type" value="Genomic_DNA"/>
</dbReference>
<protein>
    <recommendedName>
        <fullName evidence="4">Trihelix transcription factor ASIL1</fullName>
    </recommendedName>
</protein>
<comment type="caution">
    <text evidence="2">The sequence shown here is derived from an EMBL/GenBank/DDBJ whole genome shotgun (WGS) entry which is preliminary data.</text>
</comment>
<organism evidence="2 3">
    <name type="scientific">Morella rubra</name>
    <name type="common">Chinese bayberry</name>
    <dbReference type="NCBI Taxonomy" id="262757"/>
    <lineage>
        <taxon>Eukaryota</taxon>
        <taxon>Viridiplantae</taxon>
        <taxon>Streptophyta</taxon>
        <taxon>Embryophyta</taxon>
        <taxon>Tracheophyta</taxon>
        <taxon>Spermatophyta</taxon>
        <taxon>Magnoliopsida</taxon>
        <taxon>eudicotyledons</taxon>
        <taxon>Gunneridae</taxon>
        <taxon>Pentapetalae</taxon>
        <taxon>rosids</taxon>
        <taxon>fabids</taxon>
        <taxon>Fagales</taxon>
        <taxon>Myricaceae</taxon>
        <taxon>Morella</taxon>
    </lineage>
</organism>
<evidence type="ECO:0000313" key="2">
    <source>
        <dbReference type="EMBL" id="KAB1199479.1"/>
    </source>
</evidence>
<evidence type="ECO:0008006" key="4">
    <source>
        <dbReference type="Google" id="ProtNLM"/>
    </source>
</evidence>
<keyword evidence="3" id="KW-1185">Reference proteome</keyword>
<evidence type="ECO:0000313" key="3">
    <source>
        <dbReference type="Proteomes" id="UP000516437"/>
    </source>
</evidence>
<gene>
    <name evidence="2" type="ORF">CJ030_MR0G022772</name>
</gene>
<dbReference type="InterPro" id="IPR044823">
    <property type="entry name" value="ASIL1/2-like"/>
</dbReference>
<feature type="compositionally biased region" description="Acidic residues" evidence="1">
    <location>
        <begin position="1"/>
        <end position="17"/>
    </location>
</feature>
<dbReference type="Proteomes" id="UP000516437">
    <property type="component" value="Unassembled WGS sequence"/>
</dbReference>
<reference evidence="2 3" key="1">
    <citation type="journal article" date="2019" name="Plant Biotechnol. J.">
        <title>The red bayberry genome and genetic basis of sex determination.</title>
        <authorList>
            <person name="Jia H.M."/>
            <person name="Jia H.J."/>
            <person name="Cai Q.L."/>
            <person name="Wang Y."/>
            <person name="Zhao H.B."/>
            <person name="Yang W.F."/>
            <person name="Wang G.Y."/>
            <person name="Li Y.H."/>
            <person name="Zhan D.L."/>
            <person name="Shen Y.T."/>
            <person name="Niu Q.F."/>
            <person name="Chang L."/>
            <person name="Qiu J."/>
            <person name="Zhao L."/>
            <person name="Xie H.B."/>
            <person name="Fu W.Y."/>
            <person name="Jin J."/>
            <person name="Li X.W."/>
            <person name="Jiao Y."/>
            <person name="Zhou C.C."/>
            <person name="Tu T."/>
            <person name="Chai C.Y."/>
            <person name="Gao J.L."/>
            <person name="Fan L.J."/>
            <person name="van de Weg E."/>
            <person name="Wang J.Y."/>
            <person name="Gao Z.S."/>
        </authorList>
    </citation>
    <scope>NUCLEOTIDE SEQUENCE [LARGE SCALE GENOMIC DNA]</scope>
    <source>
        <tissue evidence="2">Leaves</tissue>
    </source>
</reference>
<accession>A0A6A1UGS4</accession>
<feature type="region of interest" description="Disordered" evidence="1">
    <location>
        <begin position="1"/>
        <end position="25"/>
    </location>
</feature>
<proteinExistence type="predicted"/>
<sequence>MYDDDDDGQAEEEEEEGEKGGELSIGVAAEIRAFAERLVGMENMKMKMMKDTEKFRMEMENKRMALILDSQQRIVDSIESAFGSP</sequence>
<dbReference type="AlphaFoldDB" id="A0A6A1UGS4"/>
<dbReference type="OrthoDB" id="1901794at2759"/>
<dbReference type="PANTHER" id="PTHR31307">
    <property type="entry name" value="TRIHELIX TRANSCRIPTION FACTOR ASIL2"/>
    <property type="match status" value="1"/>
</dbReference>